<dbReference type="CDD" id="cd00077">
    <property type="entry name" value="HDc"/>
    <property type="match status" value="1"/>
</dbReference>
<dbReference type="NCBIfam" id="TIGR03401">
    <property type="entry name" value="cyanamide_fam"/>
    <property type="match status" value="1"/>
</dbReference>
<dbReference type="EMBL" id="MNBE01000353">
    <property type="protein sequence ID" value="OKP10364.1"/>
    <property type="molecule type" value="Genomic_DNA"/>
</dbReference>
<dbReference type="SMART" id="SM00471">
    <property type="entry name" value="HDc"/>
    <property type="match status" value="1"/>
</dbReference>
<protein>
    <submittedName>
        <fullName evidence="2">Cyanamide hydratase DDI2</fullName>
    </submittedName>
</protein>
<sequence length="260" mass="29013">MPNPLTLYGLTPVPASSQTLLTSTPAYPPPNTAPIPILVSDTPIPNTRLATRINAYAQAHLPPPTYHHSLRVYHYGLAIKRYRFPFPDWDFSDETYFLACVLHDIGTTEENLVATRLSFEFLGGFLALEVLQKKNHNNQNETEDRMDGGEEDVAPRDQAESVAEAIIRHQDLCTVGKITAVGQLLQLATIFDNTGAYADLVHPETIKDVSAHFPRLHWSDCFAATIHRENGLKPWAHTTALGEEEFPAKVLGNKLMEPYE</sequence>
<proteinExistence type="predicted"/>
<dbReference type="SUPFAM" id="SSF109604">
    <property type="entry name" value="HD-domain/PDEase-like"/>
    <property type="match status" value="1"/>
</dbReference>
<organism evidence="2 3">
    <name type="scientific">Penicillium subrubescens</name>
    <dbReference type="NCBI Taxonomy" id="1316194"/>
    <lineage>
        <taxon>Eukaryota</taxon>
        <taxon>Fungi</taxon>
        <taxon>Dikarya</taxon>
        <taxon>Ascomycota</taxon>
        <taxon>Pezizomycotina</taxon>
        <taxon>Eurotiomycetes</taxon>
        <taxon>Eurotiomycetidae</taxon>
        <taxon>Eurotiales</taxon>
        <taxon>Aspergillaceae</taxon>
        <taxon>Penicillium</taxon>
    </lineage>
</organism>
<accession>A0A1Q5UD21</accession>
<gene>
    <name evidence="2" type="ORF">PENSUB_4211</name>
</gene>
<evidence type="ECO:0000259" key="1">
    <source>
        <dbReference type="SMART" id="SM00471"/>
    </source>
</evidence>
<evidence type="ECO:0000313" key="3">
    <source>
        <dbReference type="Proteomes" id="UP000186955"/>
    </source>
</evidence>
<dbReference type="AlphaFoldDB" id="A0A1Q5UD21"/>
<reference evidence="2 3" key="1">
    <citation type="submission" date="2016-10" db="EMBL/GenBank/DDBJ databases">
        <title>Genome sequence of the ascomycete fungus Penicillium subrubescens.</title>
        <authorList>
            <person name="De Vries R.P."/>
            <person name="Peng M."/>
            <person name="Dilokpimol A."/>
            <person name="Hilden K."/>
            <person name="Makela M.R."/>
            <person name="Grigoriev I."/>
            <person name="Riley R."/>
            <person name="Granchi Z."/>
        </authorList>
    </citation>
    <scope>NUCLEOTIDE SEQUENCE [LARGE SCALE GENOMIC DNA]</scope>
    <source>
        <strain evidence="2 3">CBS 132785</strain>
    </source>
</reference>
<dbReference type="Gene3D" id="1.10.3210.10">
    <property type="entry name" value="Hypothetical protein af1432"/>
    <property type="match status" value="1"/>
</dbReference>
<feature type="domain" description="HD/PDEase" evidence="1">
    <location>
        <begin position="61"/>
        <end position="203"/>
    </location>
</feature>
<dbReference type="InterPro" id="IPR017771">
    <property type="entry name" value="Cyanamide_hydratase_HD"/>
</dbReference>
<comment type="caution">
    <text evidence="2">The sequence shown here is derived from an EMBL/GenBank/DDBJ whole genome shotgun (WGS) entry which is preliminary data.</text>
</comment>
<keyword evidence="3" id="KW-1185">Reference proteome</keyword>
<dbReference type="Proteomes" id="UP000186955">
    <property type="component" value="Unassembled WGS sequence"/>
</dbReference>
<dbReference type="InterPro" id="IPR003607">
    <property type="entry name" value="HD/PDEase_dom"/>
</dbReference>
<dbReference type="STRING" id="1316194.A0A1Q5UD21"/>
<dbReference type="PANTHER" id="PTHR35569">
    <property type="entry name" value="CYANAMIDE HYDRATASE DDI2-RELATED"/>
    <property type="match status" value="1"/>
</dbReference>
<dbReference type="PANTHER" id="PTHR35569:SF1">
    <property type="entry name" value="CYANAMIDE HYDRATASE DDI2-RELATED"/>
    <property type="match status" value="1"/>
</dbReference>
<name>A0A1Q5UD21_9EURO</name>
<evidence type="ECO:0000313" key="2">
    <source>
        <dbReference type="EMBL" id="OKP10364.1"/>
    </source>
</evidence>